<evidence type="ECO:0000256" key="1">
    <source>
        <dbReference type="ARBA" id="ARBA00006096"/>
    </source>
</evidence>
<feature type="region of interest" description="Disordered" evidence="3">
    <location>
        <begin position="502"/>
        <end position="521"/>
    </location>
</feature>
<feature type="compositionally biased region" description="Low complexity" evidence="3">
    <location>
        <begin position="169"/>
        <end position="186"/>
    </location>
</feature>
<comment type="caution">
    <text evidence="5">The sequence shown here is derived from an EMBL/GenBank/DDBJ whole genome shotgun (WGS) entry which is preliminary data.</text>
</comment>
<proteinExistence type="inferred from homology"/>
<dbReference type="EC" id="3.4.21.-" evidence="5"/>
<keyword evidence="5" id="KW-0645">Protease</keyword>
<dbReference type="SUPFAM" id="SSF56601">
    <property type="entry name" value="beta-lactamase/transpeptidase-like"/>
    <property type="match status" value="1"/>
</dbReference>
<dbReference type="EC" id="3.4.16.4" evidence="5"/>
<feature type="compositionally biased region" description="Pro residues" evidence="3">
    <location>
        <begin position="50"/>
        <end position="67"/>
    </location>
</feature>
<protein>
    <submittedName>
        <fullName evidence="5">D-alanyl-D-alanine carboxypeptidase/D-alanyl-D-alanine-endopeptidase (Penicillin-binding protein 4)</fullName>
        <ecNumber evidence="5">3.4.16.4</ecNumber>
        <ecNumber evidence="5">3.4.21.-</ecNumber>
    </submittedName>
</protein>
<gene>
    <name evidence="5" type="ORF">H4W31_002134</name>
</gene>
<evidence type="ECO:0000313" key="6">
    <source>
        <dbReference type="Proteomes" id="UP000649753"/>
    </source>
</evidence>
<name>A0A927R645_9ACTN</name>
<dbReference type="GO" id="GO:0000270">
    <property type="term" value="P:peptidoglycan metabolic process"/>
    <property type="evidence" value="ECO:0007669"/>
    <property type="project" value="TreeGrafter"/>
</dbReference>
<dbReference type="EMBL" id="JADBEB010000001">
    <property type="protein sequence ID" value="MBE1486496.1"/>
    <property type="molecule type" value="Genomic_DNA"/>
</dbReference>
<sequence length="756" mass="74936">MGSEDSHSDLTGENPSDRPRGRVVVPGVGGPQPAAGSLPARGRAVVPLPTTLPIPPSATPSGPPQPPGEAARPPGVPGWAGQTLPVSPERSSQPTPAPPGPPGWAGQTLPLMPGRPGQPPSVPSAGVPGRAGQTSPAAPERPGWSSAPPPEWPGRAAPAQQQGLGGQPQGLAGQPPGPAGQPQNLPGQPPGSPGQPQNLAGPAQFGPPDRPGAPGQGPTAFSGQAGPQGWAGQPVNPAPGGEPPPGGQPPGSPRAGGTPPDGAPPDGVPAGRPRRRRGLVLTLAAVLVVGLAVAGVVVVRPGPVDGWLGGNPATPAAGADPSEPPPPPVLTAAGTSAPAPTPEGVRAALTPLLTSSVLGDEVNISVVDAATGEALYENGQDTPTVPASTTKLVTAATVLAARGPAYRIPTRVVAGPNPGEVVIIGAGDPTLAVNATGWYPGAGRLDRLANQVKKALGGTAPTKVIVDGGLFPGPKVGPGWDADAHVGGFGAVITALMTDGARIDPEDKDRGPERSDKPDQAAGRSFAKLLDLPNSAVVTGTAPPPPTASPPAGASATPGTVAPGTELGKIHSPPMIRLVEFMLRESDNVVAETLARQVALARNKPASFEGAAVAMDEMVAELGLPEAESALADGSGLSRSNRVTPGLLTDVLALAAKGTRPELAGLFPGLPVAAWSGTLDDRFERAGERPTEAGAGVVRAKTGTLSGVHAISGVVTTLDGRLLAFAVLANKVPGGQEQAQPELDRIATALAQCGCR</sequence>
<feature type="compositionally biased region" description="Pro residues" evidence="3">
    <location>
        <begin position="236"/>
        <end position="252"/>
    </location>
</feature>
<dbReference type="PANTHER" id="PTHR30023:SF0">
    <property type="entry name" value="PENICILLIN-SENSITIVE CARBOXYPEPTIDASE A"/>
    <property type="match status" value="1"/>
</dbReference>
<comment type="similarity">
    <text evidence="1">Belongs to the peptidase S13 family.</text>
</comment>
<feature type="compositionally biased region" description="Basic and acidic residues" evidence="3">
    <location>
        <begin position="502"/>
        <end position="519"/>
    </location>
</feature>
<evidence type="ECO:0000256" key="2">
    <source>
        <dbReference type="ARBA" id="ARBA00022801"/>
    </source>
</evidence>
<evidence type="ECO:0000256" key="3">
    <source>
        <dbReference type="SAM" id="MobiDB-lite"/>
    </source>
</evidence>
<keyword evidence="2 5" id="KW-0378">Hydrolase</keyword>
<dbReference type="InterPro" id="IPR012338">
    <property type="entry name" value="Beta-lactam/transpept-like"/>
</dbReference>
<dbReference type="GO" id="GO:0009002">
    <property type="term" value="F:serine-type D-Ala-D-Ala carboxypeptidase activity"/>
    <property type="evidence" value="ECO:0007669"/>
    <property type="project" value="UniProtKB-EC"/>
</dbReference>
<dbReference type="Pfam" id="PF02113">
    <property type="entry name" value="Peptidase_S13"/>
    <property type="match status" value="2"/>
</dbReference>
<feature type="transmembrane region" description="Helical" evidence="4">
    <location>
        <begin position="279"/>
        <end position="299"/>
    </location>
</feature>
<dbReference type="AlphaFoldDB" id="A0A927R645"/>
<keyword evidence="6" id="KW-1185">Reference proteome</keyword>
<evidence type="ECO:0000313" key="5">
    <source>
        <dbReference type="EMBL" id="MBE1486496.1"/>
    </source>
</evidence>
<keyword evidence="5" id="KW-0121">Carboxypeptidase</keyword>
<feature type="compositionally biased region" description="Low complexity" evidence="3">
    <location>
        <begin position="550"/>
        <end position="565"/>
    </location>
</feature>
<keyword evidence="4" id="KW-1133">Transmembrane helix</keyword>
<evidence type="ECO:0000256" key="4">
    <source>
        <dbReference type="SAM" id="Phobius"/>
    </source>
</evidence>
<feature type="region of interest" description="Disordered" evidence="3">
    <location>
        <begin position="533"/>
        <end position="569"/>
    </location>
</feature>
<dbReference type="PANTHER" id="PTHR30023">
    <property type="entry name" value="D-ALANYL-D-ALANINE CARBOXYPEPTIDASE"/>
    <property type="match status" value="1"/>
</dbReference>
<dbReference type="GO" id="GO:0006508">
    <property type="term" value="P:proteolysis"/>
    <property type="evidence" value="ECO:0007669"/>
    <property type="project" value="InterPro"/>
</dbReference>
<dbReference type="InterPro" id="IPR000667">
    <property type="entry name" value="Peptidase_S13"/>
</dbReference>
<feature type="region of interest" description="Disordered" evidence="3">
    <location>
        <begin position="310"/>
        <end position="344"/>
    </location>
</feature>
<dbReference type="Gene3D" id="3.40.710.10">
    <property type="entry name" value="DD-peptidase/beta-lactamase superfamily"/>
    <property type="match status" value="2"/>
</dbReference>
<accession>A0A927R645</accession>
<dbReference type="Proteomes" id="UP000649753">
    <property type="component" value="Unassembled WGS sequence"/>
</dbReference>
<dbReference type="Gene3D" id="3.50.80.20">
    <property type="entry name" value="D-Ala-D-Ala carboxypeptidase C, peptidase S13"/>
    <property type="match status" value="1"/>
</dbReference>
<dbReference type="PRINTS" id="PR00922">
    <property type="entry name" value="DADACBPTASE3"/>
</dbReference>
<keyword evidence="4" id="KW-0472">Membrane</keyword>
<reference evidence="5" key="1">
    <citation type="submission" date="2020-10" db="EMBL/GenBank/DDBJ databases">
        <title>Sequencing the genomes of 1000 actinobacteria strains.</title>
        <authorList>
            <person name="Klenk H.-P."/>
        </authorList>
    </citation>
    <scope>NUCLEOTIDE SEQUENCE</scope>
    <source>
        <strain evidence="5">DSM 46832</strain>
    </source>
</reference>
<feature type="compositionally biased region" description="Low complexity" evidence="3">
    <location>
        <begin position="223"/>
        <end position="235"/>
    </location>
</feature>
<organism evidence="5 6">
    <name type="scientific">Plantactinospora soyae</name>
    <dbReference type="NCBI Taxonomy" id="1544732"/>
    <lineage>
        <taxon>Bacteria</taxon>
        <taxon>Bacillati</taxon>
        <taxon>Actinomycetota</taxon>
        <taxon>Actinomycetes</taxon>
        <taxon>Micromonosporales</taxon>
        <taxon>Micromonosporaceae</taxon>
        <taxon>Plantactinospora</taxon>
    </lineage>
</organism>
<dbReference type="NCBIfam" id="TIGR00666">
    <property type="entry name" value="PBP4"/>
    <property type="match status" value="1"/>
</dbReference>
<feature type="region of interest" description="Disordered" evidence="3">
    <location>
        <begin position="1"/>
        <end position="273"/>
    </location>
</feature>
<feature type="compositionally biased region" description="Basic and acidic residues" evidence="3">
    <location>
        <begin position="1"/>
        <end position="20"/>
    </location>
</feature>
<keyword evidence="4" id="KW-0812">Transmembrane</keyword>
<feature type="compositionally biased region" description="Low complexity" evidence="3">
    <location>
        <begin position="153"/>
        <end position="162"/>
    </location>
</feature>